<dbReference type="KEGG" id="apln:112906688"/>
<evidence type="ECO:0000313" key="4">
    <source>
        <dbReference type="RefSeq" id="XP_025837095.1"/>
    </source>
</evidence>
<protein>
    <submittedName>
        <fullName evidence="4">Uncharacterized protein LOC112906688</fullName>
    </submittedName>
</protein>
<evidence type="ECO:0000256" key="1">
    <source>
        <dbReference type="SAM" id="MobiDB-lite"/>
    </source>
</evidence>
<accession>A0A7F5RMQ1</accession>
<proteinExistence type="predicted"/>
<sequence>MNMKVVIILVIASFYANVLSLECPSCRGAECSDPQTVFNKCSREVKPLPFGYESKSVNKGTEKLGCISLEYEIEPEMQYFVKQCILIPDNNLCESISNSLPSSVVMTNCEFYSEDGVQRSASQLTKRDDELLLPYETEGSGDDSTTTAESITDAPSTGDPITVDPTNPPTQAPTQAPTAPPADGGVSGIAVSIFVLLFTCLVQSLV</sequence>
<keyword evidence="3" id="KW-1185">Reference proteome</keyword>
<feature type="region of interest" description="Disordered" evidence="1">
    <location>
        <begin position="135"/>
        <end position="183"/>
    </location>
</feature>
<gene>
    <name evidence="4" type="primary">LOC112906688</name>
</gene>
<name>A0A7F5RMQ1_AGRPL</name>
<dbReference type="GeneID" id="112906688"/>
<dbReference type="OrthoDB" id="10588436at2759"/>
<dbReference type="InParanoid" id="A0A7F5RMQ1"/>
<feature type="compositionally biased region" description="Polar residues" evidence="1">
    <location>
        <begin position="142"/>
        <end position="155"/>
    </location>
</feature>
<feature type="chain" id="PRO_5028900166" evidence="2">
    <location>
        <begin position="21"/>
        <end position="206"/>
    </location>
</feature>
<organism evidence="3 4">
    <name type="scientific">Agrilus planipennis</name>
    <name type="common">Emerald ash borer</name>
    <name type="synonym">Agrilus marcopoli</name>
    <dbReference type="NCBI Taxonomy" id="224129"/>
    <lineage>
        <taxon>Eukaryota</taxon>
        <taxon>Metazoa</taxon>
        <taxon>Ecdysozoa</taxon>
        <taxon>Arthropoda</taxon>
        <taxon>Hexapoda</taxon>
        <taxon>Insecta</taxon>
        <taxon>Pterygota</taxon>
        <taxon>Neoptera</taxon>
        <taxon>Endopterygota</taxon>
        <taxon>Coleoptera</taxon>
        <taxon>Polyphaga</taxon>
        <taxon>Elateriformia</taxon>
        <taxon>Buprestoidea</taxon>
        <taxon>Buprestidae</taxon>
        <taxon>Agrilinae</taxon>
        <taxon>Agrilus</taxon>
    </lineage>
</organism>
<evidence type="ECO:0000256" key="2">
    <source>
        <dbReference type="SAM" id="SignalP"/>
    </source>
</evidence>
<dbReference type="RefSeq" id="XP_025837095.1">
    <property type="nucleotide sequence ID" value="XM_025981310.1"/>
</dbReference>
<keyword evidence="2" id="KW-0732">Signal</keyword>
<dbReference type="AlphaFoldDB" id="A0A7F5RMQ1"/>
<feature type="signal peptide" evidence="2">
    <location>
        <begin position="1"/>
        <end position="20"/>
    </location>
</feature>
<reference evidence="4" key="1">
    <citation type="submission" date="2025-08" db="UniProtKB">
        <authorList>
            <consortium name="RefSeq"/>
        </authorList>
    </citation>
    <scope>IDENTIFICATION</scope>
    <source>
        <tissue evidence="4">Entire body</tissue>
    </source>
</reference>
<dbReference type="Proteomes" id="UP000192223">
    <property type="component" value="Unplaced"/>
</dbReference>
<evidence type="ECO:0000313" key="3">
    <source>
        <dbReference type="Proteomes" id="UP000192223"/>
    </source>
</evidence>